<feature type="domain" description="HTH lysR-type" evidence="5">
    <location>
        <begin position="36"/>
        <end position="88"/>
    </location>
</feature>
<dbReference type="InterPro" id="IPR050950">
    <property type="entry name" value="HTH-type_LysR_regulators"/>
</dbReference>
<dbReference type="GO" id="GO:0005829">
    <property type="term" value="C:cytosol"/>
    <property type="evidence" value="ECO:0007669"/>
    <property type="project" value="TreeGrafter"/>
</dbReference>
<evidence type="ECO:0000313" key="7">
    <source>
        <dbReference type="Proteomes" id="UP000441586"/>
    </source>
</evidence>
<protein>
    <submittedName>
        <fullName evidence="6">LysR family transcriptional regulator</fullName>
    </submittedName>
</protein>
<comment type="similarity">
    <text evidence="1">Belongs to the LysR transcriptional regulatory family.</text>
</comment>
<accession>A0A6A4RFC6</accession>
<sequence>MNVLMYVAKNSDIRCIFATLSAFPQKVSKMRHLLVLKYIEKIARTGSLRSAADELNITPSALNRRILGIEEELGVEIFERHPSGLRPNIAGEILLKHIRDQIADMDRVKSRIADLSGMRAGHINIATTREVVPFFLPALIKRHLTEFPAVTFGVSLYERGEAEASLIDNTNDIAIVFEPIRLTELQIVNSVPQTLYCIMSSEHPLAGQKALKIYECTEYPLLLPKRPEGIRRILDAAASKVGITLEPAVESNSLDLLRLMSQDSEALSFCLAINLRPQLAEDHLIAVPVDLKGISANALISGYLRGRALPVAAARFLESVNKELSLQFS</sequence>
<keyword evidence="2" id="KW-0805">Transcription regulation</keyword>
<dbReference type="Gene3D" id="3.40.190.290">
    <property type="match status" value="1"/>
</dbReference>
<dbReference type="PROSITE" id="PS50931">
    <property type="entry name" value="HTH_LYSR"/>
    <property type="match status" value="1"/>
</dbReference>
<evidence type="ECO:0000256" key="3">
    <source>
        <dbReference type="ARBA" id="ARBA00023125"/>
    </source>
</evidence>
<evidence type="ECO:0000256" key="1">
    <source>
        <dbReference type="ARBA" id="ARBA00009437"/>
    </source>
</evidence>
<proteinExistence type="inferred from homology"/>
<dbReference type="InterPro" id="IPR005119">
    <property type="entry name" value="LysR_subst-bd"/>
</dbReference>
<organism evidence="6 7">
    <name type="scientific">Parasedimentitalea maritima</name>
    <dbReference type="NCBI Taxonomy" id="2578117"/>
    <lineage>
        <taxon>Bacteria</taxon>
        <taxon>Pseudomonadati</taxon>
        <taxon>Pseudomonadota</taxon>
        <taxon>Alphaproteobacteria</taxon>
        <taxon>Rhodobacterales</taxon>
        <taxon>Paracoccaceae</taxon>
        <taxon>Parasedimentitalea</taxon>
    </lineage>
</organism>
<gene>
    <name evidence="6" type="ORF">GP644_12565</name>
</gene>
<dbReference type="Proteomes" id="UP000441586">
    <property type="component" value="Unassembled WGS sequence"/>
</dbReference>
<dbReference type="SUPFAM" id="SSF53850">
    <property type="entry name" value="Periplasmic binding protein-like II"/>
    <property type="match status" value="1"/>
</dbReference>
<dbReference type="InterPro" id="IPR036390">
    <property type="entry name" value="WH_DNA-bd_sf"/>
</dbReference>
<dbReference type="Pfam" id="PF03466">
    <property type="entry name" value="LysR_substrate"/>
    <property type="match status" value="1"/>
</dbReference>
<comment type="caution">
    <text evidence="6">The sequence shown here is derived from an EMBL/GenBank/DDBJ whole genome shotgun (WGS) entry which is preliminary data.</text>
</comment>
<dbReference type="SUPFAM" id="SSF46785">
    <property type="entry name" value="Winged helix' DNA-binding domain"/>
    <property type="match status" value="1"/>
</dbReference>
<dbReference type="GO" id="GO:0003677">
    <property type="term" value="F:DNA binding"/>
    <property type="evidence" value="ECO:0007669"/>
    <property type="project" value="UniProtKB-KW"/>
</dbReference>
<evidence type="ECO:0000256" key="4">
    <source>
        <dbReference type="ARBA" id="ARBA00023163"/>
    </source>
</evidence>
<reference evidence="6 7" key="1">
    <citation type="submission" date="2019-12" db="EMBL/GenBank/DDBJ databases">
        <authorList>
            <person name="Zhang Y.-J."/>
        </authorList>
    </citation>
    <scope>NUCLEOTIDE SEQUENCE [LARGE SCALE GENOMIC DNA]</scope>
    <source>
        <strain evidence="6 7">H18S-6</strain>
    </source>
</reference>
<dbReference type="EMBL" id="WSFO01000007">
    <property type="protein sequence ID" value="KAE9629247.1"/>
    <property type="molecule type" value="Genomic_DNA"/>
</dbReference>
<name>A0A6A4RFC6_9RHOB</name>
<dbReference type="Pfam" id="PF00126">
    <property type="entry name" value="HTH_1"/>
    <property type="match status" value="1"/>
</dbReference>
<dbReference type="InterPro" id="IPR036388">
    <property type="entry name" value="WH-like_DNA-bd_sf"/>
</dbReference>
<keyword evidence="3" id="KW-0238">DNA-binding</keyword>
<dbReference type="InterPro" id="IPR000847">
    <property type="entry name" value="LysR_HTH_N"/>
</dbReference>
<evidence type="ECO:0000256" key="2">
    <source>
        <dbReference type="ARBA" id="ARBA00023015"/>
    </source>
</evidence>
<evidence type="ECO:0000313" key="6">
    <source>
        <dbReference type="EMBL" id="KAE9629247.1"/>
    </source>
</evidence>
<dbReference type="GO" id="GO:0003700">
    <property type="term" value="F:DNA-binding transcription factor activity"/>
    <property type="evidence" value="ECO:0007669"/>
    <property type="project" value="InterPro"/>
</dbReference>
<dbReference type="PANTHER" id="PTHR30419">
    <property type="entry name" value="HTH-TYPE TRANSCRIPTIONAL REGULATOR YBHD"/>
    <property type="match status" value="1"/>
</dbReference>
<keyword evidence="4" id="KW-0804">Transcription</keyword>
<evidence type="ECO:0000259" key="5">
    <source>
        <dbReference type="PROSITE" id="PS50931"/>
    </source>
</evidence>
<dbReference type="PANTHER" id="PTHR30419:SF8">
    <property type="entry name" value="NITROGEN ASSIMILATION TRANSCRIPTIONAL ACTIVATOR-RELATED"/>
    <property type="match status" value="1"/>
</dbReference>
<dbReference type="AlphaFoldDB" id="A0A6A4RFC6"/>
<dbReference type="Gene3D" id="1.10.10.10">
    <property type="entry name" value="Winged helix-like DNA-binding domain superfamily/Winged helix DNA-binding domain"/>
    <property type="match status" value="1"/>
</dbReference>